<dbReference type="InterPro" id="IPR005321">
    <property type="entry name" value="Peptidase_S58_DmpA"/>
</dbReference>
<dbReference type="GO" id="GO:0004177">
    <property type="term" value="F:aminopeptidase activity"/>
    <property type="evidence" value="ECO:0007669"/>
    <property type="project" value="TreeGrafter"/>
</dbReference>
<keyword evidence="3" id="KW-1185">Reference proteome</keyword>
<dbReference type="CDD" id="cd02252">
    <property type="entry name" value="nylC_like"/>
    <property type="match status" value="1"/>
</dbReference>
<evidence type="ECO:0000313" key="3">
    <source>
        <dbReference type="Proteomes" id="UP000234881"/>
    </source>
</evidence>
<proteinExistence type="inferred from homology"/>
<dbReference type="Pfam" id="PF03576">
    <property type="entry name" value="Peptidase_S58"/>
    <property type="match status" value="1"/>
</dbReference>
<dbReference type="AlphaFoldDB" id="A0A2N5XW89"/>
<organism evidence="2 3">
    <name type="scientific">Cohaesibacter celericrescens</name>
    <dbReference type="NCBI Taxonomy" id="2067669"/>
    <lineage>
        <taxon>Bacteria</taxon>
        <taxon>Pseudomonadati</taxon>
        <taxon>Pseudomonadota</taxon>
        <taxon>Alphaproteobacteria</taxon>
        <taxon>Hyphomicrobiales</taxon>
        <taxon>Cohaesibacteraceae</taxon>
    </lineage>
</organism>
<dbReference type="Gene3D" id="3.60.70.12">
    <property type="entry name" value="L-amino peptidase D-ALA esterase/amidase"/>
    <property type="match status" value="1"/>
</dbReference>
<reference evidence="2 3" key="1">
    <citation type="submission" date="2018-01" db="EMBL/GenBank/DDBJ databases">
        <title>The draft genome sequence of Cohaesibacter sp. H1304.</title>
        <authorList>
            <person name="Wang N.-N."/>
            <person name="Du Z.-J."/>
        </authorList>
    </citation>
    <scope>NUCLEOTIDE SEQUENCE [LARGE SCALE GENOMIC DNA]</scope>
    <source>
        <strain evidence="2 3">H1304</strain>
    </source>
</reference>
<accession>A0A2N5XW89</accession>
<comment type="caution">
    <text evidence="2">The sequence shown here is derived from an EMBL/GenBank/DDBJ whole genome shotgun (WGS) entry which is preliminary data.</text>
</comment>
<name>A0A2N5XW89_9HYPH</name>
<sequence length="341" mass="34986">MKNLITDIEGILVGNVSDDALKSGTTALICERPMVASCAILGGAPGTRDTELLNPDQTVETVDALVLSGGSAFGLDAAGGVQGWLRQQGRGFSVGPVNVPIVPAAILFDLINGGDKAWGRQGPYWDMGWQAAEAASHDFDLGSSGAGTGALTAGLKGGLGSASMQAPNGIRLGALVAVNALGRATMGDGPHFWAAPFEKNAEFGGLGLPDTMPSEVDAPYTKLQAMQNGMGGQNSNTTIGIIATDAALTKAQAKRLAIMTHDGFSRALWPSHTPMDGDLVFALSTGTKPLPQGDGAFAALGAYAAATMSRAIARGVYEAQSKQNDLFPTWRSKFLGQAPVG</sequence>
<dbReference type="PANTHER" id="PTHR36512">
    <property type="entry name" value="D-AMINOPEPTIDASE"/>
    <property type="match status" value="1"/>
</dbReference>
<evidence type="ECO:0000256" key="1">
    <source>
        <dbReference type="ARBA" id="ARBA00007068"/>
    </source>
</evidence>
<gene>
    <name evidence="2" type="ORF">C0081_00630</name>
</gene>
<evidence type="ECO:0000313" key="2">
    <source>
        <dbReference type="EMBL" id="PLW78786.1"/>
    </source>
</evidence>
<dbReference type="PANTHER" id="PTHR36512:SF3">
    <property type="entry name" value="BLR5678 PROTEIN"/>
    <property type="match status" value="1"/>
</dbReference>
<comment type="similarity">
    <text evidence="1">Belongs to the peptidase S58 family.</text>
</comment>
<dbReference type="InterPro" id="IPR016117">
    <property type="entry name" value="ArgJ-like_dom_sf"/>
</dbReference>
<protein>
    <submittedName>
        <fullName evidence="2">Peptidase T4</fullName>
    </submittedName>
</protein>
<dbReference type="OrthoDB" id="9808347at2"/>
<dbReference type="Proteomes" id="UP000234881">
    <property type="component" value="Unassembled WGS sequence"/>
</dbReference>
<dbReference type="SUPFAM" id="SSF56266">
    <property type="entry name" value="DmpA/ArgJ-like"/>
    <property type="match status" value="1"/>
</dbReference>
<dbReference type="RefSeq" id="WP_101531871.1">
    <property type="nucleotide sequence ID" value="NZ_PKUQ01000001.1"/>
</dbReference>
<dbReference type="EMBL" id="PKUQ01000001">
    <property type="protein sequence ID" value="PLW78786.1"/>
    <property type="molecule type" value="Genomic_DNA"/>
</dbReference>